<dbReference type="PANTHER" id="PTHR46825:SF9">
    <property type="entry name" value="BETA-LACTAMASE-RELATED DOMAIN-CONTAINING PROTEIN"/>
    <property type="match status" value="1"/>
</dbReference>
<keyword evidence="1" id="KW-1133">Transmembrane helix</keyword>
<gene>
    <name evidence="3" type="ORF">C4520_06975</name>
</gene>
<feature type="domain" description="Beta-lactamase-related" evidence="2">
    <location>
        <begin position="67"/>
        <end position="386"/>
    </location>
</feature>
<organism evidence="3 4">
    <name type="scientific">Abyssobacteria bacterium (strain SURF_5)</name>
    <dbReference type="NCBI Taxonomy" id="2093360"/>
    <lineage>
        <taxon>Bacteria</taxon>
        <taxon>Pseudomonadati</taxon>
        <taxon>Candidatus Hydrogenedentota</taxon>
        <taxon>Candidatus Abyssobacteria</taxon>
    </lineage>
</organism>
<dbReference type="SUPFAM" id="SSF56601">
    <property type="entry name" value="beta-lactamase/transpeptidase-like"/>
    <property type="match status" value="1"/>
</dbReference>
<dbReference type="GO" id="GO:0016787">
    <property type="term" value="F:hydrolase activity"/>
    <property type="evidence" value="ECO:0007669"/>
    <property type="project" value="UniProtKB-KW"/>
</dbReference>
<reference evidence="3 4" key="1">
    <citation type="journal article" date="2017" name="ISME J.">
        <title>Energy and carbon metabolisms in a deep terrestrial subsurface fluid microbial community.</title>
        <authorList>
            <person name="Momper L."/>
            <person name="Jungbluth S.P."/>
            <person name="Lee M.D."/>
            <person name="Amend J.P."/>
        </authorList>
    </citation>
    <scope>NUCLEOTIDE SEQUENCE [LARGE SCALE GENOMIC DNA]</scope>
    <source>
        <strain evidence="3">SURF_5</strain>
    </source>
</reference>
<dbReference type="Pfam" id="PF00144">
    <property type="entry name" value="Beta-lactamase"/>
    <property type="match status" value="1"/>
</dbReference>
<dbReference type="EMBL" id="QZKU01000051">
    <property type="protein sequence ID" value="RJP23077.1"/>
    <property type="molecule type" value="Genomic_DNA"/>
</dbReference>
<feature type="transmembrane region" description="Helical" evidence="1">
    <location>
        <begin position="601"/>
        <end position="626"/>
    </location>
</feature>
<evidence type="ECO:0000256" key="1">
    <source>
        <dbReference type="SAM" id="Phobius"/>
    </source>
</evidence>
<keyword evidence="3" id="KW-0378">Hydrolase</keyword>
<dbReference type="PANTHER" id="PTHR46825">
    <property type="entry name" value="D-ALANYL-D-ALANINE-CARBOXYPEPTIDASE/ENDOPEPTIDASE AMPH"/>
    <property type="match status" value="1"/>
</dbReference>
<protein>
    <submittedName>
        <fullName evidence="3">Class A beta-lactamase-related serine hydrolase</fullName>
    </submittedName>
</protein>
<dbReference type="Gene3D" id="3.40.710.10">
    <property type="entry name" value="DD-peptidase/beta-lactamase superfamily"/>
    <property type="match status" value="1"/>
</dbReference>
<proteinExistence type="predicted"/>
<feature type="transmembrane region" description="Helical" evidence="1">
    <location>
        <begin position="564"/>
        <end position="586"/>
    </location>
</feature>
<keyword evidence="1" id="KW-0812">Transmembrane</keyword>
<dbReference type="InterPro" id="IPR001466">
    <property type="entry name" value="Beta-lactam-related"/>
</dbReference>
<dbReference type="InterPro" id="IPR012338">
    <property type="entry name" value="Beta-lactam/transpept-like"/>
</dbReference>
<accession>A0A3A4NRJ2</accession>
<dbReference type="Proteomes" id="UP000265882">
    <property type="component" value="Unassembled WGS sequence"/>
</dbReference>
<evidence type="ECO:0000313" key="3">
    <source>
        <dbReference type="EMBL" id="RJP23077.1"/>
    </source>
</evidence>
<feature type="transmembrane region" description="Helical" evidence="1">
    <location>
        <begin position="522"/>
        <end position="544"/>
    </location>
</feature>
<evidence type="ECO:0000259" key="2">
    <source>
        <dbReference type="Pfam" id="PF00144"/>
    </source>
</evidence>
<feature type="transmembrane region" description="Helical" evidence="1">
    <location>
        <begin position="638"/>
        <end position="657"/>
    </location>
</feature>
<evidence type="ECO:0000313" key="4">
    <source>
        <dbReference type="Proteomes" id="UP000265882"/>
    </source>
</evidence>
<dbReference type="InterPro" id="IPR050491">
    <property type="entry name" value="AmpC-like"/>
</dbReference>
<sequence>MEAQKVVSKEEDFFEDLRRGFSMLAKFLFSKTMKHISATVICLIQLFASQPARAGGPTDPQELEAFVDSLLSELVQEYHMPGAVFALVKDGELFFAKGYGFADLENRKPVIADTTLFRVASVSKLFTATAVMQLHEKGLLNLDDDVNKYLTLFKIDDSFPEPVTVANLLTHTGDFDERMIGKETPDESKVVPLGLYLSKHMPPRYAPPWDQYCYSNHGMALAGYLVEVVSGIPFARYVDENIFHPLGMNRSSFLRDPLLAPDIAVGYTFRDGSYQRLPYHYLYDAPAGELNMTATDMARFMIAHLQKGRFGEIRILKEATAAEMHKRQFGHHPRLPGTGYGFFEISENNQRMIGHVGGLYGHGSLMFLLPEHNVGLFLAYNSSGETGKPDVIPIFGSRFLDHYYPTGEDAAPNGPMRNSDSARFAGNYLANRYSRHTLQKIEAFFAQFRVEQTGDGTLTIHFPLNFKEPSKWVQIEPLVFQRVDGDGFVAFSEDRSGRITHMFIDAIPIQYTTKLRWYQENAFHFAIAGSSILVFLSACIAWPLRALVSRVRGRPDAGTRGNRIARLLAGFASALHVAFVLGFILIMPKAMGELYHGVPPVLIALLCVPILAAILTAGAMVFAIPAWKHGYWSVAGRLHYTLVLIGAVVFIFFLNHWNLLGFRF</sequence>
<name>A0A3A4NRJ2_ABYX5</name>
<comment type="caution">
    <text evidence="3">The sequence shown here is derived from an EMBL/GenBank/DDBJ whole genome shotgun (WGS) entry which is preliminary data.</text>
</comment>
<keyword evidence="1" id="KW-0472">Membrane</keyword>
<dbReference type="AlphaFoldDB" id="A0A3A4NRJ2"/>